<proteinExistence type="predicted"/>
<keyword evidence="2" id="KW-0472">Membrane</keyword>
<gene>
    <name evidence="4" type="ORF">AAF712_008243</name>
</gene>
<evidence type="ECO:0000256" key="2">
    <source>
        <dbReference type="SAM" id="Phobius"/>
    </source>
</evidence>
<accession>A0ABR2ZUR1</accession>
<keyword evidence="3" id="KW-0732">Signal</keyword>
<evidence type="ECO:0000313" key="4">
    <source>
        <dbReference type="EMBL" id="KAL0064846.1"/>
    </source>
</evidence>
<feature type="compositionally biased region" description="Pro residues" evidence="1">
    <location>
        <begin position="371"/>
        <end position="383"/>
    </location>
</feature>
<keyword evidence="2" id="KW-0812">Transmembrane</keyword>
<feature type="transmembrane region" description="Helical" evidence="2">
    <location>
        <begin position="979"/>
        <end position="997"/>
    </location>
</feature>
<feature type="chain" id="PRO_5045634128" description="Transmembrane protein" evidence="3">
    <location>
        <begin position="19"/>
        <end position="1020"/>
    </location>
</feature>
<dbReference type="EMBL" id="JBBXMP010000056">
    <property type="protein sequence ID" value="KAL0064846.1"/>
    <property type="molecule type" value="Genomic_DNA"/>
</dbReference>
<reference evidence="4 5" key="1">
    <citation type="submission" date="2024-05" db="EMBL/GenBank/DDBJ databases">
        <title>A draft genome resource for the thread blight pathogen Marasmius tenuissimus strain MS-2.</title>
        <authorList>
            <person name="Yulfo-Soto G.E."/>
            <person name="Baruah I.K."/>
            <person name="Amoako-Attah I."/>
            <person name="Bukari Y."/>
            <person name="Meinhardt L.W."/>
            <person name="Bailey B.A."/>
            <person name="Cohen S.P."/>
        </authorList>
    </citation>
    <scope>NUCLEOTIDE SEQUENCE [LARGE SCALE GENOMIC DNA]</scope>
    <source>
        <strain evidence="4 5">MS-2</strain>
    </source>
</reference>
<feature type="region of interest" description="Disordered" evidence="1">
    <location>
        <begin position="917"/>
        <end position="951"/>
    </location>
</feature>
<dbReference type="Proteomes" id="UP001437256">
    <property type="component" value="Unassembled WGS sequence"/>
</dbReference>
<evidence type="ECO:0000256" key="3">
    <source>
        <dbReference type="SAM" id="SignalP"/>
    </source>
</evidence>
<comment type="caution">
    <text evidence="4">The sequence shown here is derived from an EMBL/GenBank/DDBJ whole genome shotgun (WGS) entry which is preliminary data.</text>
</comment>
<evidence type="ECO:0008006" key="6">
    <source>
        <dbReference type="Google" id="ProtNLM"/>
    </source>
</evidence>
<feature type="transmembrane region" description="Helical" evidence="2">
    <location>
        <begin position="112"/>
        <end position="134"/>
    </location>
</feature>
<sequence>MFALWYLALVSWILVTSSTPLLPPLASESQDYAELAQQSSGVPRPQNDLFELILSGSSLPDRLDRTSSQTAADLAPRAVVPPAESHFTNVSHSGSSPSPIMAMALQPSSYTAIFPVLSYSTILAIIGFISMRIAKWRQRRRTRQAGHMLDHNVELLPTTTATISPRFRDLPIPPPLPRTSPNIPRSLSATSLHSVLSPRPHSPVSAPWSQGRLSREFERPKSPVQHVGFSPSSKVKRRSTSLDLERSHKKRYASVPTPLRRPFFVSEPELDHDYLFSLHDEPYRDYDNNEDETLIHLSPSRQREEGRDVYPLWHSSPSTPFIPSHPDSVLIDLLSSAASLDQFKTSGSANQRVAPPATHTSAWAFDIEVPRTPPPHPSLPPPLVASHHRRSHSASPEANLIDFSPRAIAPKAGIESQDIKPLALPLISQPLKAQDLACGTPEGGDEGERDIAWGKAMHVAGGIIQREKSTEGDVVDEVLKSEGRLMVGRPLSVVLSISPSSESDSAVMVEKASSETIEMVDTTLAPIGGPGDSLLPPSPIIIAPETHEQRLGGPELETAFVEERQDWDLKLTAEDIAGREQDKQKVINEHIHDLNELDDELDDVTYLAGLPAVNEAHGLSGLPPLEDPFLPEAGGEAETGVIPMASVKVSLPPSPVPSEHGTLPEVETSGLEPMAELEVEEAESDIEAHDDAPEAFLLGGQGDVPQEMFPDPDLLPLPDLPLPLAPPSKFPTFDVLDIHPISTSPMALSPSPPSLSPHQIPTPPASPPSSPRLSGLSNITNRPAWSMRAADMPPLGIHANGANTLSAKKSMGDLGAKRNDENWDTVRRRKVGKVKEEQILKEEKTLKEETVEVEAGAELEEVKEEEVKAIETPTVMIEPEAPSPTPPSHDDTASSPIISTEPVPGAFPVDAPVKLTSTPAENTTAEVEKKADSDAKGTSTSLVVPATSAKRRTTTRSPIDIALAMQLRPGLGLGADPAWMVRFLMAMFGWFVVLISGSSGDTYAYGAGIGGALVGARRRD</sequence>
<protein>
    <recommendedName>
        <fullName evidence="6">Transmembrane protein</fullName>
    </recommendedName>
</protein>
<feature type="region of interest" description="Disordered" evidence="1">
    <location>
        <begin position="368"/>
        <end position="402"/>
    </location>
</feature>
<keyword evidence="2" id="KW-1133">Transmembrane helix</keyword>
<organism evidence="4 5">
    <name type="scientific">Marasmius tenuissimus</name>
    <dbReference type="NCBI Taxonomy" id="585030"/>
    <lineage>
        <taxon>Eukaryota</taxon>
        <taxon>Fungi</taxon>
        <taxon>Dikarya</taxon>
        <taxon>Basidiomycota</taxon>
        <taxon>Agaricomycotina</taxon>
        <taxon>Agaricomycetes</taxon>
        <taxon>Agaricomycetidae</taxon>
        <taxon>Agaricales</taxon>
        <taxon>Marasmiineae</taxon>
        <taxon>Marasmiaceae</taxon>
        <taxon>Marasmius</taxon>
    </lineage>
</organism>
<feature type="signal peptide" evidence="3">
    <location>
        <begin position="1"/>
        <end position="18"/>
    </location>
</feature>
<evidence type="ECO:0000313" key="5">
    <source>
        <dbReference type="Proteomes" id="UP001437256"/>
    </source>
</evidence>
<name>A0ABR2ZUR1_9AGAR</name>
<feature type="compositionally biased region" description="Pro residues" evidence="1">
    <location>
        <begin position="750"/>
        <end position="770"/>
    </location>
</feature>
<evidence type="ECO:0000256" key="1">
    <source>
        <dbReference type="SAM" id="MobiDB-lite"/>
    </source>
</evidence>
<keyword evidence="5" id="KW-1185">Reference proteome</keyword>
<feature type="region of interest" description="Disordered" evidence="1">
    <location>
        <begin position="744"/>
        <end position="779"/>
    </location>
</feature>
<feature type="region of interest" description="Disordered" evidence="1">
    <location>
        <begin position="191"/>
        <end position="249"/>
    </location>
</feature>
<feature type="compositionally biased region" description="Basic and acidic residues" evidence="1">
    <location>
        <begin position="926"/>
        <end position="935"/>
    </location>
</feature>